<dbReference type="Proteomes" id="UP001635816">
    <property type="component" value="Unassembled WGS sequence"/>
</dbReference>
<evidence type="ECO:0000256" key="1">
    <source>
        <dbReference type="SAM" id="SignalP"/>
    </source>
</evidence>
<feature type="signal peptide" evidence="1">
    <location>
        <begin position="1"/>
        <end position="27"/>
    </location>
</feature>
<reference evidence="2 3" key="1">
    <citation type="submission" date="2024-12" db="EMBL/GenBank/DDBJ databases">
        <title>The coexistence of Mycolicibacterium septicum and Mycolicibacterium nivoides in clinical samples.</title>
        <authorList>
            <person name="Wang C."/>
            <person name="Feng Y."/>
            <person name="Zong Z."/>
        </authorList>
    </citation>
    <scope>NUCLEOTIDE SEQUENCE [LARGE SCALE GENOMIC DNA]</scope>
    <source>
        <strain evidence="2 3">120309</strain>
    </source>
</reference>
<gene>
    <name evidence="2" type="ORF">ACK4CT_36330</name>
</gene>
<accession>A0ABW9LL47</accession>
<organism evidence="2 3">
    <name type="scientific">Mycolicibacterium nivoides</name>
    <dbReference type="NCBI Taxonomy" id="2487344"/>
    <lineage>
        <taxon>Bacteria</taxon>
        <taxon>Bacillati</taxon>
        <taxon>Actinomycetota</taxon>
        <taxon>Actinomycetes</taxon>
        <taxon>Mycobacteriales</taxon>
        <taxon>Mycobacteriaceae</taxon>
        <taxon>Mycolicibacterium</taxon>
    </lineage>
</organism>
<comment type="caution">
    <text evidence="2">The sequence shown here is derived from an EMBL/GenBank/DDBJ whole genome shotgun (WGS) entry which is preliminary data.</text>
</comment>
<name>A0ABW9LL47_9MYCO</name>
<proteinExistence type="predicted"/>
<keyword evidence="1" id="KW-0732">Signal</keyword>
<sequence length="75" mass="7887">MRTSDRVESVILVLAVVVSIPAAPAAAAIGTAVHESMSDCYTEHAQTRHTVTATVINDRAADQPPSTRKTITVDA</sequence>
<dbReference type="RefSeq" id="WP_099250709.1">
    <property type="nucleotide sequence ID" value="NZ_JBKBDD010000031.1"/>
</dbReference>
<keyword evidence="3" id="KW-1185">Reference proteome</keyword>
<evidence type="ECO:0000313" key="3">
    <source>
        <dbReference type="Proteomes" id="UP001635816"/>
    </source>
</evidence>
<protein>
    <submittedName>
        <fullName evidence="2">Uncharacterized protein</fullName>
    </submittedName>
</protein>
<evidence type="ECO:0000313" key="2">
    <source>
        <dbReference type="EMBL" id="MFN6548617.1"/>
    </source>
</evidence>
<feature type="chain" id="PRO_5045695988" evidence="1">
    <location>
        <begin position="28"/>
        <end position="75"/>
    </location>
</feature>
<dbReference type="EMBL" id="JBKBDD010000031">
    <property type="protein sequence ID" value="MFN6548617.1"/>
    <property type="molecule type" value="Genomic_DNA"/>
</dbReference>